<reference evidence="2 3" key="1">
    <citation type="submission" date="2012-04" db="EMBL/GenBank/DDBJ databases">
        <title>The Genome Sequence of Saprolegnia declina VS20.</title>
        <authorList>
            <consortium name="The Broad Institute Genome Sequencing Platform"/>
            <person name="Russ C."/>
            <person name="Nusbaum C."/>
            <person name="Tyler B."/>
            <person name="van West P."/>
            <person name="Dieguez-Uribeondo J."/>
            <person name="de Bruijn I."/>
            <person name="Tripathy S."/>
            <person name="Jiang R."/>
            <person name="Young S.K."/>
            <person name="Zeng Q."/>
            <person name="Gargeya S."/>
            <person name="Fitzgerald M."/>
            <person name="Haas B."/>
            <person name="Abouelleil A."/>
            <person name="Alvarado L."/>
            <person name="Arachchi H.M."/>
            <person name="Berlin A."/>
            <person name="Chapman S.B."/>
            <person name="Goldberg J."/>
            <person name="Griggs A."/>
            <person name="Gujja S."/>
            <person name="Hansen M."/>
            <person name="Howarth C."/>
            <person name="Imamovic A."/>
            <person name="Larimer J."/>
            <person name="McCowen C."/>
            <person name="Montmayeur A."/>
            <person name="Murphy C."/>
            <person name="Neiman D."/>
            <person name="Pearson M."/>
            <person name="Priest M."/>
            <person name="Roberts A."/>
            <person name="Saif S."/>
            <person name="Shea T."/>
            <person name="Sisk P."/>
            <person name="Sykes S."/>
            <person name="Wortman J."/>
            <person name="Nusbaum C."/>
            <person name="Birren B."/>
        </authorList>
    </citation>
    <scope>NUCLEOTIDE SEQUENCE [LARGE SCALE GENOMIC DNA]</scope>
    <source>
        <strain evidence="2 3">VS20</strain>
    </source>
</reference>
<dbReference type="GeneID" id="19946655"/>
<dbReference type="VEuPathDB" id="FungiDB:SDRG_05928"/>
<dbReference type="eggNOG" id="ENOG502SD6V">
    <property type="taxonomic scope" value="Eukaryota"/>
</dbReference>
<keyword evidence="1" id="KW-0812">Transmembrane</keyword>
<feature type="transmembrane region" description="Helical" evidence="1">
    <location>
        <begin position="1545"/>
        <end position="1567"/>
    </location>
</feature>
<protein>
    <submittedName>
        <fullName evidence="2">Uncharacterized protein</fullName>
    </submittedName>
</protein>
<dbReference type="EMBL" id="JH767147">
    <property type="protein sequence ID" value="EQC36474.1"/>
    <property type="molecule type" value="Genomic_DNA"/>
</dbReference>
<keyword evidence="3" id="KW-1185">Reference proteome</keyword>
<feature type="transmembrane region" description="Helical" evidence="1">
    <location>
        <begin position="833"/>
        <end position="853"/>
    </location>
</feature>
<dbReference type="OrthoDB" id="73272at2759"/>
<feature type="transmembrane region" description="Helical" evidence="1">
    <location>
        <begin position="1652"/>
        <end position="1671"/>
    </location>
</feature>
<organism evidence="2 3">
    <name type="scientific">Saprolegnia diclina (strain VS20)</name>
    <dbReference type="NCBI Taxonomy" id="1156394"/>
    <lineage>
        <taxon>Eukaryota</taxon>
        <taxon>Sar</taxon>
        <taxon>Stramenopiles</taxon>
        <taxon>Oomycota</taxon>
        <taxon>Saprolegniomycetes</taxon>
        <taxon>Saprolegniales</taxon>
        <taxon>Saprolegniaceae</taxon>
        <taxon>Saprolegnia</taxon>
    </lineage>
</organism>
<dbReference type="Proteomes" id="UP000030762">
    <property type="component" value="Unassembled WGS sequence"/>
</dbReference>
<feature type="transmembrane region" description="Helical" evidence="1">
    <location>
        <begin position="552"/>
        <end position="574"/>
    </location>
</feature>
<dbReference type="OMA" id="WAIGHRE"/>
<accession>T0QEZ9</accession>
<evidence type="ECO:0000256" key="1">
    <source>
        <dbReference type="SAM" id="Phobius"/>
    </source>
</evidence>
<proteinExistence type="predicted"/>
<dbReference type="InParanoid" id="T0QEZ9"/>
<feature type="transmembrane region" description="Helical" evidence="1">
    <location>
        <begin position="666"/>
        <end position="684"/>
    </location>
</feature>
<feature type="transmembrane region" description="Helical" evidence="1">
    <location>
        <begin position="639"/>
        <end position="659"/>
    </location>
</feature>
<sequence>MHWWVGGGYLAFTIGCSVAYLVLVAESLTNDLFWPDFVPVGGQLLLVDLFHRLRRASTFDLYAVPMLKTYNAPCAVSEMLSTTPRAIALAQLTSIEDAILGFRALDAAYSLNLMSQYCFVDLPRRWELAHTSARQARCHRAALAGNGAVYLETLLRNVEWAQWIAVYATSFQLAVADELERSNDGVAWLQNVQNAFESVATEAHYWRSQGIQRYQLQWSNDVQFGLHETISLVNALGTVQVLTTYNLPFSHRGSLWTSFYQQWGFFDDLWAASVVNGSLVRSAANFMGDNETSMEALAALYPFTRASICIRAALGPFVSTDMYLLPPPASLLSAVSILEASVSTLIDAVAFAQLVPEVLDPIPMTWQDHSDAIYFGGNPFCALMPGATFVQPSFAFDATCTTMTPASVLVTPMAAAFATAVAGTSRVACNACRTLAPACRELVSQLAHLLDDANVSSPDGMSLVQSEIANLGVELIQFALVNHSDNTVYRQPLLGEDYAFFGYIMLYEWAIGHREVVSFHGDVTTFVLMSEPLTPLPLALSANEIPHSTSRYFWLLAVITTIGLAGLALVLLLLGARHWRNKAILRFNRIAAPVWIGRPLLLVRSITGIMVLSTAPIAFDASVGRGTFYAAPRSLPATLLIAGEAVWLTYVITDLLVIVTEPYTKYYAPLGSVLSWIAVAALEMTQAVTPEVSVAQTCTRTNVNVLLTCSIGTVRIGSVTRVLCICLCQVASLLVAYGLVRLTFRRRPPRPPPITSYIIPASLVAFTDAPVDAWAMHRVVALLSGSLRLRPHWFFDVKLWRVFEKEIGPREVVLQDLLIEIPSSRLHRYKRRVTLGFGLTYLVATVGSSLSYLQLSTVSLANDFYWATFNTTGAHTYVANWFNRYLYLNPTLLNASLANDAYGDTINYGDASAVIAYSTLYAKKVHFEVTSDLALAIHGLRQTDPCLMPWIATQYCWLDLDRRWAMANSIKRQARCEKSYTANAAVYLEAPLRNANWQDFEVCWGTSFDIGFGEHLKRDVSGRNWLETLESNGRSELDEGAYWQSKGLLTYTVQWQNYKTIGLVDTFAIENAFGLTYALTLKATTGLFHIKMQTSMKMYWSFASDLWAVATNGSGIHGRSLLRSSSNFAFANTTPKVIYVINNTLSSPRDAALQAFEIFLGPFGSVDLRYVSPPVSLLQLQQPILEALSVVLVAGTDRDAAQAAYNHMSILGVLVPRPLALDPSQVACLGGSLLCGAVPRAMNFSYGMGSFFTADAACTTGYNEWNYVFKPQVLFAAIASGLALHMPSAATTACLSEAVDPVGCHTSLRSISEFVSTYFTSAALRSWEAHAVPVTRDIAALEVAIAQITEDGRGAKLFHQRLFAPEDPTMHFTMWTFAYDWAIGVREVVVFDGDTASVTVLSATTPMSTAAASPYELPSNVAVYFRALCQYISLVLLLLALLAVVYTVLNGFTSDGRNLWKVNRVGGMVWVGRPLLFLRSVTALCILSSADLSLQRVGDVTRFVTPKVTPLTIVTKVLVAGEGCWLAYIACDMCMVFTKEYTTSYAGKAAVAVWALAALLSTLSPVMHRASIERRCRVVATDLQLTCASGVVTIGSQSRLLSLALIALLAPFLLYLHDRVRYSMSPPTSRPSYMLSCGAEYLFATDGWVAGGVRYVDFASAALTGLLVFPYRRHIYVFDIKTWRLLVLNNDAPIDERVAGQVHLVRALACVE</sequence>
<feature type="transmembrane region" description="Helical" evidence="1">
    <location>
        <begin position="1600"/>
        <end position="1617"/>
    </location>
</feature>
<keyword evidence="1" id="KW-0472">Membrane</keyword>
<gene>
    <name evidence="2" type="ORF">SDRG_05928</name>
</gene>
<feature type="transmembrane region" description="Helical" evidence="1">
    <location>
        <begin position="1431"/>
        <end position="1449"/>
    </location>
</feature>
<feature type="transmembrane region" description="Helical" evidence="1">
    <location>
        <begin position="595"/>
        <end position="619"/>
    </location>
</feature>
<name>T0QEZ9_SAPDV</name>
<keyword evidence="1" id="KW-1133">Transmembrane helix</keyword>
<dbReference type="RefSeq" id="XP_008609895.1">
    <property type="nucleotide sequence ID" value="XM_008611673.1"/>
</dbReference>
<feature type="transmembrane region" description="Helical" evidence="1">
    <location>
        <begin position="720"/>
        <end position="740"/>
    </location>
</feature>
<evidence type="ECO:0000313" key="3">
    <source>
        <dbReference type="Proteomes" id="UP000030762"/>
    </source>
</evidence>
<evidence type="ECO:0000313" key="2">
    <source>
        <dbReference type="EMBL" id="EQC36474.1"/>
    </source>
</evidence>